<dbReference type="Proteomes" id="UP000095280">
    <property type="component" value="Unplaced"/>
</dbReference>
<keyword evidence="2" id="KW-1185">Reference proteome</keyword>
<accession>A0A1I8FHM5</accession>
<protein>
    <submittedName>
        <fullName evidence="3">Uncharacterized protein</fullName>
    </submittedName>
</protein>
<evidence type="ECO:0000313" key="3">
    <source>
        <dbReference type="WBParaSite" id="maker-unitig_33359-snap-gene-0.1-mRNA-1"/>
    </source>
</evidence>
<evidence type="ECO:0000256" key="1">
    <source>
        <dbReference type="SAM" id="MobiDB-lite"/>
    </source>
</evidence>
<feature type="region of interest" description="Disordered" evidence="1">
    <location>
        <begin position="186"/>
        <end position="208"/>
    </location>
</feature>
<dbReference type="WBParaSite" id="maker-unitig_33359-snap-gene-0.1-mRNA-1">
    <property type="protein sequence ID" value="maker-unitig_33359-snap-gene-0.1-mRNA-1"/>
    <property type="gene ID" value="maker-unitig_33359-snap-gene-0.1"/>
</dbReference>
<reference evidence="3" key="1">
    <citation type="submission" date="2016-11" db="UniProtKB">
        <authorList>
            <consortium name="WormBaseParasite"/>
        </authorList>
    </citation>
    <scope>IDENTIFICATION</scope>
</reference>
<name>A0A1I8FHM5_9PLAT</name>
<proteinExistence type="predicted"/>
<sequence>MVWAASSPATWTPATAARISPRPARTACWCATPGLGSNGRQSGRHGRTATLLGRVSTRATAPSPTCPNCSIATKLRFRQCYSRIRPRLFPELPPTHSASYLLLGFGGVLYSSDLSSAPLNRTAEPLLIGSSSIRKSSTTAAQASPWPPRPGWWAVHWRYGRLRSLSKARPACRTWPDFGRHPSVKASSTTMLKPAGGGGLAPSPGWNC</sequence>
<dbReference type="AlphaFoldDB" id="A0A1I8FHM5"/>
<organism evidence="2 3">
    <name type="scientific">Macrostomum lignano</name>
    <dbReference type="NCBI Taxonomy" id="282301"/>
    <lineage>
        <taxon>Eukaryota</taxon>
        <taxon>Metazoa</taxon>
        <taxon>Spiralia</taxon>
        <taxon>Lophotrochozoa</taxon>
        <taxon>Platyhelminthes</taxon>
        <taxon>Rhabditophora</taxon>
        <taxon>Macrostomorpha</taxon>
        <taxon>Macrostomida</taxon>
        <taxon>Macrostomidae</taxon>
        <taxon>Macrostomum</taxon>
    </lineage>
</organism>
<evidence type="ECO:0000313" key="2">
    <source>
        <dbReference type="Proteomes" id="UP000095280"/>
    </source>
</evidence>